<feature type="region of interest" description="Disordered" evidence="6">
    <location>
        <begin position="632"/>
        <end position="662"/>
    </location>
</feature>
<feature type="region of interest" description="Disordered" evidence="6">
    <location>
        <begin position="935"/>
        <end position="958"/>
    </location>
</feature>
<dbReference type="PANTHER" id="PTHR45700">
    <property type="entry name" value="UBIQUITIN-PROTEIN LIGASE E3C"/>
    <property type="match status" value="1"/>
</dbReference>
<dbReference type="InterPro" id="IPR000569">
    <property type="entry name" value="HECT_dom"/>
</dbReference>
<reference evidence="8" key="2">
    <citation type="submission" date="2023-05" db="EMBL/GenBank/DDBJ databases">
        <authorList>
            <consortium name="Lawrence Berkeley National Laboratory"/>
            <person name="Steindorff A."/>
            <person name="Hensen N."/>
            <person name="Bonometti L."/>
            <person name="Westerberg I."/>
            <person name="Brannstrom I.O."/>
            <person name="Guillou S."/>
            <person name="Cros-Aarteil S."/>
            <person name="Calhoun S."/>
            <person name="Haridas S."/>
            <person name="Kuo A."/>
            <person name="Mondo S."/>
            <person name="Pangilinan J."/>
            <person name="Riley R."/>
            <person name="Labutti K."/>
            <person name="Andreopoulos B."/>
            <person name="Lipzen A."/>
            <person name="Chen C."/>
            <person name="Yanf M."/>
            <person name="Daum C."/>
            <person name="Ng V."/>
            <person name="Clum A."/>
            <person name="Ohm R."/>
            <person name="Martin F."/>
            <person name="Silar P."/>
            <person name="Natvig D."/>
            <person name="Lalanne C."/>
            <person name="Gautier V."/>
            <person name="Ament-Velasquez S.L."/>
            <person name="Kruys A."/>
            <person name="Hutchinson M.I."/>
            <person name="Powell A.J."/>
            <person name="Barry K."/>
            <person name="Miller A.N."/>
            <person name="Grigoriev I.V."/>
            <person name="Debuchy R."/>
            <person name="Gladieux P."/>
            <person name="Thoren M.H."/>
            <person name="Johannesson H."/>
        </authorList>
    </citation>
    <scope>NUCLEOTIDE SEQUENCE</scope>
    <source>
        <strain evidence="8">CBS 141.50</strain>
    </source>
</reference>
<feature type="compositionally biased region" description="Gly residues" evidence="6">
    <location>
        <begin position="100"/>
        <end position="111"/>
    </location>
</feature>
<dbReference type="PROSITE" id="PS50237">
    <property type="entry name" value="HECT"/>
    <property type="match status" value="1"/>
</dbReference>
<feature type="active site" description="Glycyl thioester intermediate" evidence="5">
    <location>
        <position position="1264"/>
    </location>
</feature>
<feature type="compositionally biased region" description="Polar residues" evidence="6">
    <location>
        <begin position="22"/>
        <end position="36"/>
    </location>
</feature>
<dbReference type="EC" id="2.3.2.26" evidence="2"/>
<evidence type="ECO:0000256" key="1">
    <source>
        <dbReference type="ARBA" id="ARBA00000885"/>
    </source>
</evidence>
<dbReference type="InterPro" id="IPR044611">
    <property type="entry name" value="E3A/B/C-like"/>
</dbReference>
<dbReference type="InterPro" id="IPR035983">
    <property type="entry name" value="Hect_E3_ubiquitin_ligase"/>
</dbReference>
<feature type="compositionally biased region" description="Polar residues" evidence="6">
    <location>
        <begin position="293"/>
        <end position="303"/>
    </location>
</feature>
<feature type="region of interest" description="Disordered" evidence="6">
    <location>
        <begin position="21"/>
        <end position="132"/>
    </location>
</feature>
<dbReference type="EMBL" id="MU853670">
    <property type="protein sequence ID" value="KAK4139328.1"/>
    <property type="molecule type" value="Genomic_DNA"/>
</dbReference>
<dbReference type="Proteomes" id="UP001302676">
    <property type="component" value="Unassembled WGS sequence"/>
</dbReference>
<dbReference type="PANTHER" id="PTHR45700:SF9">
    <property type="entry name" value="HECT-TYPE E3 UBIQUITIN TRANSFERASE"/>
    <property type="match status" value="1"/>
</dbReference>
<name>A0AAN6ZIQ4_9PEZI</name>
<comment type="catalytic activity">
    <reaction evidence="1">
        <text>S-ubiquitinyl-[E2 ubiquitin-conjugating enzyme]-L-cysteine + [acceptor protein]-L-lysine = [E2 ubiquitin-conjugating enzyme]-L-cysteine + N(6)-ubiquitinyl-[acceptor protein]-L-lysine.</text>
        <dbReference type="EC" id="2.3.2.26"/>
    </reaction>
</comment>
<feature type="compositionally biased region" description="Low complexity" evidence="6">
    <location>
        <begin position="935"/>
        <end position="949"/>
    </location>
</feature>
<gene>
    <name evidence="8" type="ORF">C8A04DRAFT_40818</name>
</gene>
<evidence type="ECO:0000256" key="6">
    <source>
        <dbReference type="SAM" id="MobiDB-lite"/>
    </source>
</evidence>
<feature type="region of interest" description="Disordered" evidence="6">
    <location>
        <begin position="223"/>
        <end position="335"/>
    </location>
</feature>
<evidence type="ECO:0000256" key="5">
    <source>
        <dbReference type="PROSITE-ProRule" id="PRU00104"/>
    </source>
</evidence>
<feature type="compositionally biased region" description="Low complexity" evidence="6">
    <location>
        <begin position="632"/>
        <end position="651"/>
    </location>
</feature>
<feature type="region of interest" description="Disordered" evidence="6">
    <location>
        <begin position="361"/>
        <end position="399"/>
    </location>
</feature>
<sequence length="1320" mass="143660">MAPWSGRYRSASRVSEIDVWDTMQNHQLQGDSSSSDEGLHPRSRQTSSKTRGRSGHSRSQSHPFPSLFSGRKKKTGPGSSPNPMADLDDSSESGSAMEGGIAGAAGAGASKGSGPAPASRGHRNGSSAGSRDFATGRCMTCASLVRWPRELQMFRCTICLTVNDLQPRSREAGPGESPGAQEVGEVIEEQASSKDTDKAISLSYTKSLIEQCLRSFLTSALKNPEGVTTPLNESPPKSSFLSPDHITIRVPTPPAPGGTTTLRPKASLNFEPRLSPGPPRHLGAHRRAPSWAGTPSSKAYSTSSEKRSPLHQDLSPHGAGGQNRPPSAPCPNNGAKRIFRPLEDYIIRCFTSFECLNSSFLTPRSQPPAHNSSPVPKPRRPSEHALARRETRSTNHPVPELDPKLLLLGDFAENGLWWTGHDKGRSIVSLRSPHIDWSGVEDWYKAVVDAARSWPDVYEKLVAEDASLAASPATFQRLEAQIHIGQEHAQKALLKASETILKRPGRRLTDPQELRFLLIVAENPLLHASYRPYGDKYTPVATMTAPPRGTGPVSGRHSVIIKRIVGLLSNTPAECHHHLVVWFARYSKDAFVQIKDLVSGFLAYRLIRQSEKKQETQIDYMGGLIPNLGPSHSPAALHAALGPSSSSSNPSQRAKKQQEKKKKVVYQEDWQIKAAAQVLAFLFAANNASHVRRGGTMTDHHHGDGPNNTINNSNNQDRELVQAPGQILPTSDFYMTLLDDSDLLGDFEASERRQGRFSFCQHPFLLSIGAKIQILEHDARRQMENKARDAFFDSIMTNRVVQQFLVLNIRRECLVEDSLKAVSEVIGGGGEEIKKGLRIIFKGEEGVDAGGLRKEWFLLLVREVFNPDHGMFLYDEDSNYCYFNPNSLEPSEQFFLVGVVLGLAIYNSTILDVALPPFAFRKLLAAAPLSSATHSHSPSSFSPPSLTTPNGTITATPGSYTPNSYFPTTAITTNNTTAAISPATATPPVFSQPRQPMAYTLDDLAEYRPRLARGLRQLLEYEGDDVEAVFGLDFAVDTVRYGAPVERVPLCPGGERRAVTNANRKEYVDAYVRYMLDTSVTRQFEPFKRGFYTVCGSGSSINGAGGVAGGSGSGASTVPFAVGNGGGSSGSASSGSNHSTSALSLFRPEEIEILVRGSAGSDQRPLDIDALRAAAHYEGWSTSSSHQSQNQKPKTKTNEQQEQEEPTLQFFWSAFASAPPARQRRLLAFITGSDRVPALGAASLAIRVSCLGEECGRFPTARTCFNSVGLWRVRVNTGISGLGLDGVGEGEGETEMEREKERFTDVLWRAVEESEGFGLK</sequence>
<feature type="compositionally biased region" description="Basic and acidic residues" evidence="6">
    <location>
        <begin position="380"/>
        <end position="399"/>
    </location>
</feature>
<dbReference type="GO" id="GO:0061630">
    <property type="term" value="F:ubiquitin protein ligase activity"/>
    <property type="evidence" value="ECO:0007669"/>
    <property type="project" value="UniProtKB-EC"/>
</dbReference>
<feature type="region of interest" description="Disordered" evidence="6">
    <location>
        <begin position="1179"/>
        <end position="1205"/>
    </location>
</feature>
<keyword evidence="3" id="KW-0808">Transferase</keyword>
<proteinExistence type="predicted"/>
<evidence type="ECO:0000256" key="2">
    <source>
        <dbReference type="ARBA" id="ARBA00012485"/>
    </source>
</evidence>
<dbReference type="SUPFAM" id="SSF56204">
    <property type="entry name" value="Hect, E3 ligase catalytic domain"/>
    <property type="match status" value="2"/>
</dbReference>
<evidence type="ECO:0000313" key="9">
    <source>
        <dbReference type="Proteomes" id="UP001302676"/>
    </source>
</evidence>
<evidence type="ECO:0000313" key="8">
    <source>
        <dbReference type="EMBL" id="KAK4139328.1"/>
    </source>
</evidence>
<protein>
    <recommendedName>
        <fullName evidence="2">HECT-type E3 ubiquitin transferase</fullName>
        <ecNumber evidence="2">2.3.2.26</ecNumber>
    </recommendedName>
</protein>
<dbReference type="GO" id="GO:0000209">
    <property type="term" value="P:protein polyubiquitination"/>
    <property type="evidence" value="ECO:0007669"/>
    <property type="project" value="InterPro"/>
</dbReference>
<accession>A0AAN6ZIQ4</accession>
<dbReference type="RefSeq" id="XP_062632699.1">
    <property type="nucleotide sequence ID" value="XM_062785073.1"/>
</dbReference>
<feature type="compositionally biased region" description="Basic residues" evidence="6">
    <location>
        <begin position="653"/>
        <end position="662"/>
    </location>
</feature>
<reference evidence="8" key="1">
    <citation type="journal article" date="2023" name="Mol. Phylogenet. Evol.">
        <title>Genome-scale phylogeny and comparative genomics of the fungal order Sordariales.</title>
        <authorList>
            <person name="Hensen N."/>
            <person name="Bonometti L."/>
            <person name="Westerberg I."/>
            <person name="Brannstrom I.O."/>
            <person name="Guillou S."/>
            <person name="Cros-Aarteil S."/>
            <person name="Calhoun S."/>
            <person name="Haridas S."/>
            <person name="Kuo A."/>
            <person name="Mondo S."/>
            <person name="Pangilinan J."/>
            <person name="Riley R."/>
            <person name="LaButti K."/>
            <person name="Andreopoulos B."/>
            <person name="Lipzen A."/>
            <person name="Chen C."/>
            <person name="Yan M."/>
            <person name="Daum C."/>
            <person name="Ng V."/>
            <person name="Clum A."/>
            <person name="Steindorff A."/>
            <person name="Ohm R.A."/>
            <person name="Martin F."/>
            <person name="Silar P."/>
            <person name="Natvig D.O."/>
            <person name="Lalanne C."/>
            <person name="Gautier V."/>
            <person name="Ament-Velasquez S.L."/>
            <person name="Kruys A."/>
            <person name="Hutchinson M.I."/>
            <person name="Powell A.J."/>
            <person name="Barry K."/>
            <person name="Miller A.N."/>
            <person name="Grigoriev I.V."/>
            <person name="Debuchy R."/>
            <person name="Gladieux P."/>
            <person name="Hiltunen Thoren M."/>
            <person name="Johannesson H."/>
        </authorList>
    </citation>
    <scope>NUCLEOTIDE SEQUENCE</scope>
    <source>
        <strain evidence="8">CBS 141.50</strain>
    </source>
</reference>
<feature type="domain" description="HECT" evidence="7">
    <location>
        <begin position="829"/>
        <end position="1270"/>
    </location>
</feature>
<dbReference type="SMART" id="SM00119">
    <property type="entry name" value="HECTc"/>
    <property type="match status" value="1"/>
</dbReference>
<evidence type="ECO:0000259" key="7">
    <source>
        <dbReference type="PROSITE" id="PS50237"/>
    </source>
</evidence>
<feature type="compositionally biased region" description="Polar residues" evidence="6">
    <location>
        <begin position="229"/>
        <end position="241"/>
    </location>
</feature>
<evidence type="ECO:0000256" key="4">
    <source>
        <dbReference type="ARBA" id="ARBA00022786"/>
    </source>
</evidence>
<dbReference type="Gene3D" id="3.30.2410.10">
    <property type="entry name" value="Hect, E3 ligase catalytic domain"/>
    <property type="match status" value="1"/>
</dbReference>
<feature type="compositionally biased region" description="Polar residues" evidence="6">
    <location>
        <begin position="361"/>
        <end position="374"/>
    </location>
</feature>
<dbReference type="GeneID" id="87821686"/>
<dbReference type="Gene3D" id="3.30.2160.10">
    <property type="entry name" value="Hect, E3 ligase catalytic domain"/>
    <property type="match status" value="1"/>
</dbReference>
<comment type="caution">
    <text evidence="8">The sequence shown here is derived from an EMBL/GenBank/DDBJ whole genome shotgun (WGS) entry which is preliminary data.</text>
</comment>
<dbReference type="Pfam" id="PF00632">
    <property type="entry name" value="HECT"/>
    <property type="match status" value="3"/>
</dbReference>
<organism evidence="8 9">
    <name type="scientific">Dichotomopilus funicola</name>
    <dbReference type="NCBI Taxonomy" id="1934379"/>
    <lineage>
        <taxon>Eukaryota</taxon>
        <taxon>Fungi</taxon>
        <taxon>Dikarya</taxon>
        <taxon>Ascomycota</taxon>
        <taxon>Pezizomycotina</taxon>
        <taxon>Sordariomycetes</taxon>
        <taxon>Sordariomycetidae</taxon>
        <taxon>Sordariales</taxon>
        <taxon>Chaetomiaceae</taxon>
        <taxon>Dichotomopilus</taxon>
    </lineage>
</organism>
<feature type="compositionally biased region" description="Polar residues" evidence="6">
    <location>
        <begin position="706"/>
        <end position="715"/>
    </location>
</feature>
<feature type="region of interest" description="Disordered" evidence="6">
    <location>
        <begin position="695"/>
        <end position="715"/>
    </location>
</feature>
<evidence type="ECO:0000256" key="3">
    <source>
        <dbReference type="ARBA" id="ARBA00022679"/>
    </source>
</evidence>
<keyword evidence="4 5" id="KW-0833">Ubl conjugation pathway</keyword>
<dbReference type="Gene3D" id="3.90.1750.10">
    <property type="entry name" value="Hect, E3 ligase catalytic domains"/>
    <property type="match status" value="2"/>
</dbReference>
<keyword evidence="9" id="KW-1185">Reference proteome</keyword>